<proteinExistence type="predicted"/>
<dbReference type="Proteomes" id="UP000325081">
    <property type="component" value="Unassembled WGS sequence"/>
</dbReference>
<evidence type="ECO:0000313" key="3">
    <source>
        <dbReference type="EMBL" id="GER37357.1"/>
    </source>
</evidence>
<evidence type="ECO:0000313" key="4">
    <source>
        <dbReference type="Proteomes" id="UP000325081"/>
    </source>
</evidence>
<reference evidence="4" key="1">
    <citation type="journal article" date="2019" name="Curr. Biol.">
        <title>Genome Sequence of Striga asiatica Provides Insight into the Evolution of Plant Parasitism.</title>
        <authorList>
            <person name="Yoshida S."/>
            <person name="Kim S."/>
            <person name="Wafula E.K."/>
            <person name="Tanskanen J."/>
            <person name="Kim Y.M."/>
            <person name="Honaas L."/>
            <person name="Yang Z."/>
            <person name="Spallek T."/>
            <person name="Conn C.E."/>
            <person name="Ichihashi Y."/>
            <person name="Cheong K."/>
            <person name="Cui S."/>
            <person name="Der J.P."/>
            <person name="Gundlach H."/>
            <person name="Jiao Y."/>
            <person name="Hori C."/>
            <person name="Ishida J.K."/>
            <person name="Kasahara H."/>
            <person name="Kiba T."/>
            <person name="Kim M.S."/>
            <person name="Koo N."/>
            <person name="Laohavisit A."/>
            <person name="Lee Y.H."/>
            <person name="Lumba S."/>
            <person name="McCourt P."/>
            <person name="Mortimer J.C."/>
            <person name="Mutuku J.M."/>
            <person name="Nomura T."/>
            <person name="Sasaki-Sekimoto Y."/>
            <person name="Seto Y."/>
            <person name="Wang Y."/>
            <person name="Wakatake T."/>
            <person name="Sakakibara H."/>
            <person name="Demura T."/>
            <person name="Yamaguchi S."/>
            <person name="Yoneyama K."/>
            <person name="Manabe R.I."/>
            <person name="Nelson D.C."/>
            <person name="Schulman A.H."/>
            <person name="Timko M.P."/>
            <person name="dePamphilis C.W."/>
            <person name="Choi D."/>
            <person name="Shirasu K."/>
        </authorList>
    </citation>
    <scope>NUCLEOTIDE SEQUENCE [LARGE SCALE GENOMIC DNA]</scope>
    <source>
        <strain evidence="4">cv. UVA1</strain>
    </source>
</reference>
<feature type="region of interest" description="Disordered" evidence="1">
    <location>
        <begin position="114"/>
        <end position="146"/>
    </location>
</feature>
<evidence type="ECO:0000256" key="1">
    <source>
        <dbReference type="SAM" id="MobiDB-lite"/>
    </source>
</evidence>
<name>A0A5A7PZ07_STRAF</name>
<organism evidence="3 4">
    <name type="scientific">Striga asiatica</name>
    <name type="common">Asiatic witchweed</name>
    <name type="synonym">Buchnera asiatica</name>
    <dbReference type="NCBI Taxonomy" id="4170"/>
    <lineage>
        <taxon>Eukaryota</taxon>
        <taxon>Viridiplantae</taxon>
        <taxon>Streptophyta</taxon>
        <taxon>Embryophyta</taxon>
        <taxon>Tracheophyta</taxon>
        <taxon>Spermatophyta</taxon>
        <taxon>Magnoliopsida</taxon>
        <taxon>eudicotyledons</taxon>
        <taxon>Gunneridae</taxon>
        <taxon>Pentapetalae</taxon>
        <taxon>asterids</taxon>
        <taxon>lamiids</taxon>
        <taxon>Lamiales</taxon>
        <taxon>Orobanchaceae</taxon>
        <taxon>Buchnereae</taxon>
        <taxon>Striga</taxon>
    </lineage>
</organism>
<protein>
    <submittedName>
        <fullName evidence="3">Phosphatidylserine decarboxylase proenzyme</fullName>
    </submittedName>
</protein>
<feature type="transmembrane region" description="Helical" evidence="2">
    <location>
        <begin position="64"/>
        <end position="82"/>
    </location>
</feature>
<evidence type="ECO:0000256" key="2">
    <source>
        <dbReference type="SAM" id="Phobius"/>
    </source>
</evidence>
<keyword evidence="2" id="KW-0472">Membrane</keyword>
<accession>A0A5A7PZ07</accession>
<dbReference type="AlphaFoldDB" id="A0A5A7PZ07"/>
<keyword evidence="2" id="KW-1133">Transmembrane helix</keyword>
<keyword evidence="4" id="KW-1185">Reference proteome</keyword>
<sequence>MFRPSRPCGSGGSLVEFGFLPFDWLLMSLGRFKRVLPALASCQQLPEDGIDDGRRTGNHGRREVRYGELLITFYFFFLVFAMKAKKASLNSEKKASTFDKKLVRVWGSQGWNNGSYSSGQSKEPDYVTSNEAHKEAQRAEGNQRSPEIMASYVPKEIFEATVVTSSSKMGERSVQGSKERELVVFEVESSPMEVMLPGATNI</sequence>
<dbReference type="EMBL" id="BKCP01005339">
    <property type="protein sequence ID" value="GER37357.1"/>
    <property type="molecule type" value="Genomic_DNA"/>
</dbReference>
<comment type="caution">
    <text evidence="3">The sequence shown here is derived from an EMBL/GenBank/DDBJ whole genome shotgun (WGS) entry which is preliminary data.</text>
</comment>
<keyword evidence="2" id="KW-0812">Transmembrane</keyword>
<gene>
    <name evidence="3" type="ORF">STAS_13761</name>
</gene>